<dbReference type="AlphaFoldDB" id="A0A0A0JFC4"/>
<dbReference type="OrthoDB" id="9797568at2"/>
<dbReference type="InterPro" id="IPR038078">
    <property type="entry name" value="PhoU-like_sf"/>
</dbReference>
<dbReference type="InterPro" id="IPR018445">
    <property type="entry name" value="Put_Phosphate_transp_reg"/>
</dbReference>
<evidence type="ECO:0000256" key="1">
    <source>
        <dbReference type="ARBA" id="ARBA00008591"/>
    </source>
</evidence>
<dbReference type="InterPro" id="IPR052912">
    <property type="entry name" value="UPF0111_domain"/>
</dbReference>
<dbReference type="Proteomes" id="UP000030002">
    <property type="component" value="Unassembled WGS sequence"/>
</dbReference>
<dbReference type="Gene3D" id="1.20.58.220">
    <property type="entry name" value="Phosphate transport system protein phou homolog 2, domain 2"/>
    <property type="match status" value="1"/>
</dbReference>
<organism evidence="2 3">
    <name type="scientific">Knoellia sinensis KCTC 19936</name>
    <dbReference type="NCBI Taxonomy" id="1385520"/>
    <lineage>
        <taxon>Bacteria</taxon>
        <taxon>Bacillati</taxon>
        <taxon>Actinomycetota</taxon>
        <taxon>Actinomycetes</taxon>
        <taxon>Micrococcales</taxon>
        <taxon>Intrasporangiaceae</taxon>
        <taxon>Knoellia</taxon>
    </lineage>
</organism>
<dbReference type="PANTHER" id="PTHR37298:SF1">
    <property type="entry name" value="UPF0111 PROTEIN YKAA"/>
    <property type="match status" value="1"/>
</dbReference>
<dbReference type="eggNOG" id="COG1392">
    <property type="taxonomic scope" value="Bacteria"/>
</dbReference>
<accession>A0A0A0JFC4</accession>
<proteinExistence type="inferred from homology"/>
<dbReference type="STRING" id="1385520.N802_13250"/>
<gene>
    <name evidence="2" type="ORF">N802_13250</name>
</gene>
<dbReference type="PANTHER" id="PTHR37298">
    <property type="entry name" value="UPF0111 PROTEIN YKAA"/>
    <property type="match status" value="1"/>
</dbReference>
<dbReference type="EMBL" id="AVPJ01000002">
    <property type="protein sequence ID" value="KGN34311.1"/>
    <property type="molecule type" value="Genomic_DNA"/>
</dbReference>
<evidence type="ECO:0000313" key="2">
    <source>
        <dbReference type="EMBL" id="KGN34311.1"/>
    </source>
</evidence>
<reference evidence="2 3" key="1">
    <citation type="submission" date="2013-08" db="EMBL/GenBank/DDBJ databases">
        <title>The genome sequence of Knoellia sinensis.</title>
        <authorList>
            <person name="Zhu W."/>
            <person name="Wang G."/>
        </authorList>
    </citation>
    <scope>NUCLEOTIDE SEQUENCE [LARGE SCALE GENOMIC DNA]</scope>
    <source>
        <strain evidence="2 3">KCTC 19936</strain>
    </source>
</reference>
<sequence>MGFSLTPKDNGFYELFSSSAAHLIEGAAELTAILGADTQDEREAIAKRLSDVETSADEATHELIRKVNSSFITPFDREDIHGLASALDDCIDHMEAAGDLVALYRIDKLPKGVTKQVEILSRMAEVTVDAMPRLRSMKDLSSFWIEINRLENSADKAYRRMLAELFNEEGADPLTVMKHKELIDELEAAADAFETVAHKVESIAVKES</sequence>
<comment type="similarity">
    <text evidence="1">Belongs to the UPF0111 family.</text>
</comment>
<dbReference type="Pfam" id="PF01865">
    <property type="entry name" value="PhoU_div"/>
    <property type="match status" value="1"/>
</dbReference>
<keyword evidence="3" id="KW-1185">Reference proteome</keyword>
<protein>
    <submittedName>
        <fullName evidence="2">Phosphate transport regulator</fullName>
    </submittedName>
</protein>
<name>A0A0A0JFC4_9MICO</name>
<comment type="caution">
    <text evidence="2">The sequence shown here is derived from an EMBL/GenBank/DDBJ whole genome shotgun (WGS) entry which is preliminary data.</text>
</comment>
<evidence type="ECO:0000313" key="3">
    <source>
        <dbReference type="Proteomes" id="UP000030002"/>
    </source>
</evidence>
<dbReference type="RefSeq" id="WP_035912597.1">
    <property type="nucleotide sequence ID" value="NZ_AVPJ01000002.1"/>
</dbReference>